<name>A0A6N8DT49_RHOAC</name>
<proteinExistence type="predicted"/>
<sequence>MSNRCDISPEYADAQIVSKPGERLHRLFAMLCDTWIDDLSLERIHQLEEFIISWRWMNARGERMDT</sequence>
<comment type="caution">
    <text evidence="1">The sequence shown here is derived from an EMBL/GenBank/DDBJ whole genome shotgun (WGS) entry which is preliminary data.</text>
</comment>
<dbReference type="Proteomes" id="UP000439113">
    <property type="component" value="Unassembled WGS sequence"/>
</dbReference>
<reference evidence="1 2" key="1">
    <citation type="submission" date="2019-11" db="EMBL/GenBank/DDBJ databases">
        <title>Whole-genome sequence of a Rhodoblastus acidophilus DSM 142.</title>
        <authorList>
            <person name="Kyndt J.A."/>
            <person name="Meyer T.E."/>
        </authorList>
    </citation>
    <scope>NUCLEOTIDE SEQUENCE [LARGE SCALE GENOMIC DNA]</scope>
    <source>
        <strain evidence="1 2">DSM 142</strain>
    </source>
</reference>
<gene>
    <name evidence="1" type="ORF">GJ654_18610</name>
</gene>
<dbReference type="EMBL" id="WNKS01000025">
    <property type="protein sequence ID" value="MTV32996.1"/>
    <property type="molecule type" value="Genomic_DNA"/>
</dbReference>
<protein>
    <submittedName>
        <fullName evidence="1">Uncharacterized protein</fullName>
    </submittedName>
</protein>
<evidence type="ECO:0000313" key="1">
    <source>
        <dbReference type="EMBL" id="MTV32996.1"/>
    </source>
</evidence>
<dbReference type="RefSeq" id="WP_155447677.1">
    <property type="nucleotide sequence ID" value="NZ_JAOQNR010000024.1"/>
</dbReference>
<dbReference type="AlphaFoldDB" id="A0A6N8DT49"/>
<evidence type="ECO:0000313" key="2">
    <source>
        <dbReference type="Proteomes" id="UP000439113"/>
    </source>
</evidence>
<organism evidence="1 2">
    <name type="scientific">Rhodoblastus acidophilus</name>
    <name type="common">Rhodopseudomonas acidophila</name>
    <dbReference type="NCBI Taxonomy" id="1074"/>
    <lineage>
        <taxon>Bacteria</taxon>
        <taxon>Pseudomonadati</taxon>
        <taxon>Pseudomonadota</taxon>
        <taxon>Alphaproteobacteria</taxon>
        <taxon>Hyphomicrobiales</taxon>
        <taxon>Rhodoblastaceae</taxon>
        <taxon>Rhodoblastus</taxon>
    </lineage>
</organism>
<accession>A0A6N8DT49</accession>